<proteinExistence type="predicted"/>
<sequence length="44" mass="5303">MELMMMIDKPIYTRKLLKAKACFFQNTDYALSLHNTLWLNILLR</sequence>
<protein>
    <submittedName>
        <fullName evidence="1">Uncharacterized protein</fullName>
    </submittedName>
</protein>
<dbReference type="EMBL" id="AWGW01000007">
    <property type="protein sequence ID" value="ERK01941.1"/>
    <property type="molecule type" value="Genomic_DNA"/>
</dbReference>
<dbReference type="Proteomes" id="UP000017023">
    <property type="component" value="Unassembled WGS sequence"/>
</dbReference>
<evidence type="ECO:0000313" key="1">
    <source>
        <dbReference type="EMBL" id="ERK01941.1"/>
    </source>
</evidence>
<reference evidence="1 2" key="1">
    <citation type="submission" date="2013-08" db="EMBL/GenBank/DDBJ databases">
        <authorList>
            <person name="Durkin A.S."/>
            <person name="Haft D.R."/>
            <person name="McCorrison J."/>
            <person name="Torralba M."/>
            <person name="Gillis M."/>
            <person name="Haft D.H."/>
            <person name="Methe B."/>
            <person name="Sutton G."/>
            <person name="Nelson K.E."/>
        </authorList>
    </citation>
    <scope>NUCLEOTIDE SEQUENCE [LARGE SCALE GENOMIC DNA]</scope>
    <source>
        <strain evidence="1 2">F0493</strain>
    </source>
</reference>
<name>U2LCA1_9BACT</name>
<evidence type="ECO:0000313" key="2">
    <source>
        <dbReference type="Proteomes" id="UP000017023"/>
    </source>
</evidence>
<dbReference type="PATRIC" id="fig|1395125.3.peg.978"/>
<gene>
    <name evidence="1" type="ORF">HMPREF9145_0373</name>
</gene>
<dbReference type="AlphaFoldDB" id="U2LCA1"/>
<organism evidence="1 2">
    <name type="scientific">Segatella salivae F0493</name>
    <dbReference type="NCBI Taxonomy" id="1395125"/>
    <lineage>
        <taxon>Bacteria</taxon>
        <taxon>Pseudomonadati</taxon>
        <taxon>Bacteroidota</taxon>
        <taxon>Bacteroidia</taxon>
        <taxon>Bacteroidales</taxon>
        <taxon>Prevotellaceae</taxon>
        <taxon>Segatella</taxon>
    </lineage>
</organism>
<accession>U2LCA1</accession>
<comment type="caution">
    <text evidence="1">The sequence shown here is derived from an EMBL/GenBank/DDBJ whole genome shotgun (WGS) entry which is preliminary data.</text>
</comment>